<feature type="domain" description="Bacterial surface antigen (D15)" evidence="4">
    <location>
        <begin position="145"/>
        <end position="375"/>
    </location>
</feature>
<dbReference type="EMBL" id="JAHCMY010000002">
    <property type="protein sequence ID" value="MBS9523316.1"/>
    <property type="molecule type" value="Genomic_DNA"/>
</dbReference>
<gene>
    <name evidence="5" type="ORF">KI659_04720</name>
</gene>
<dbReference type="Gene3D" id="2.40.160.50">
    <property type="entry name" value="membrane protein fhac: a member of the omp85/tpsb transporter family"/>
    <property type="match status" value="1"/>
</dbReference>
<name>A0AAP2CHH0_9BACT</name>
<keyword evidence="2" id="KW-0472">Membrane</keyword>
<dbReference type="Pfam" id="PF01103">
    <property type="entry name" value="Omp85"/>
    <property type="match status" value="1"/>
</dbReference>
<dbReference type="AlphaFoldDB" id="A0AAP2CHH0"/>
<evidence type="ECO:0000256" key="2">
    <source>
        <dbReference type="ARBA" id="ARBA00023136"/>
    </source>
</evidence>
<sequence length="379" mass="43638">MRKFLLWAFFLVPLSVCAQSEPVEGGESRGKVFEKLFDAADGVVGFVSGEKWSFIPAVTYSPETSLGLGVRAIRVFRHQSDTSGIVRPSTLPITFLYTLNRQIILTGELNYWLNENRDFLNARIELTDYPFKFYGIGNDLPAAQEEFYATRYFYMHLNYEREVLPRLYVGPRYEFRADDIYEKEQEGILDRGLVPGSAGQRLSGLGLKVNWDSRNNIFQPTRGSFHQFSYMTFQPFLGSNFTFDQFDVDFRKYVGFKNQNVLALQSWWSFTTGGPPFQHVSLIGGSDLMRGYFEGRYRDNLAMVQQAEYRFKVYRNLGMVAFGSAGQVADRFSTYSFSRMRYGAGVGFRYRLNSEGLNIRLDLAYGDQRAFYFGLNEVI</sequence>
<proteinExistence type="predicted"/>
<reference evidence="5 6" key="1">
    <citation type="submission" date="2021-05" db="EMBL/GenBank/DDBJ databases">
        <authorList>
            <person name="Zhang Z.D."/>
            <person name="Osman G."/>
        </authorList>
    </citation>
    <scope>NUCLEOTIDE SEQUENCE [LARGE SCALE GENOMIC DNA]</scope>
    <source>
        <strain evidence="5 6">KCTC 32217</strain>
    </source>
</reference>
<organism evidence="5 6">
    <name type="scientific">Litoribacter ruber</name>
    <dbReference type="NCBI Taxonomy" id="702568"/>
    <lineage>
        <taxon>Bacteria</taxon>
        <taxon>Pseudomonadati</taxon>
        <taxon>Bacteroidota</taxon>
        <taxon>Cytophagia</taxon>
        <taxon>Cytophagales</taxon>
        <taxon>Cyclobacteriaceae</taxon>
        <taxon>Litoribacter</taxon>
    </lineage>
</organism>
<dbReference type="InterPro" id="IPR000184">
    <property type="entry name" value="Bac_surfAg_D15"/>
</dbReference>
<keyword evidence="6" id="KW-1185">Reference proteome</keyword>
<keyword evidence="3" id="KW-0732">Signal</keyword>
<feature type="chain" id="PRO_5043039514" evidence="3">
    <location>
        <begin position="19"/>
        <end position="379"/>
    </location>
</feature>
<dbReference type="RefSeq" id="WP_213944213.1">
    <property type="nucleotide sequence ID" value="NZ_JAHCMY010000002.1"/>
</dbReference>
<evidence type="ECO:0000256" key="1">
    <source>
        <dbReference type="ARBA" id="ARBA00004370"/>
    </source>
</evidence>
<dbReference type="Proteomes" id="UP001319104">
    <property type="component" value="Unassembled WGS sequence"/>
</dbReference>
<comment type="caution">
    <text evidence="5">The sequence shown here is derived from an EMBL/GenBank/DDBJ whole genome shotgun (WGS) entry which is preliminary data.</text>
</comment>
<comment type="subcellular location">
    <subcellularLocation>
        <location evidence="1">Membrane</location>
    </subcellularLocation>
</comment>
<accession>A0AAP2CHH0</accession>
<dbReference type="GO" id="GO:0019867">
    <property type="term" value="C:outer membrane"/>
    <property type="evidence" value="ECO:0007669"/>
    <property type="project" value="InterPro"/>
</dbReference>
<evidence type="ECO:0000259" key="4">
    <source>
        <dbReference type="Pfam" id="PF01103"/>
    </source>
</evidence>
<feature type="signal peptide" evidence="3">
    <location>
        <begin position="1"/>
        <end position="18"/>
    </location>
</feature>
<evidence type="ECO:0000313" key="5">
    <source>
        <dbReference type="EMBL" id="MBS9523316.1"/>
    </source>
</evidence>
<evidence type="ECO:0000313" key="6">
    <source>
        <dbReference type="Proteomes" id="UP001319104"/>
    </source>
</evidence>
<protein>
    <submittedName>
        <fullName evidence="5">BamA/TamA family outer membrane protein</fullName>
    </submittedName>
</protein>
<evidence type="ECO:0000256" key="3">
    <source>
        <dbReference type="SAM" id="SignalP"/>
    </source>
</evidence>